<dbReference type="PANTHER" id="PTHR36719:SF1">
    <property type="entry name" value="PROTEIN CHLORORESPIRATORY REDUCTION 41, CHLOROPLASTIC"/>
    <property type="match status" value="1"/>
</dbReference>
<dbReference type="InterPro" id="IPR053351">
    <property type="entry name" value="Chloroplast_NDH_Assembly"/>
</dbReference>
<comment type="caution">
    <text evidence="1">The sequence shown here is derived from an EMBL/GenBank/DDBJ whole genome shotgun (WGS) entry which is preliminary data.</text>
</comment>
<dbReference type="EMBL" id="DUZY01000001">
    <property type="protein sequence ID" value="DAD24390.1"/>
    <property type="molecule type" value="Genomic_DNA"/>
</dbReference>
<dbReference type="Proteomes" id="UP000607653">
    <property type="component" value="Unassembled WGS sequence"/>
</dbReference>
<name>A0A822XVM5_NELNU</name>
<accession>A0A822XVM5</accession>
<proteinExistence type="predicted"/>
<sequence>MPLPWKKALEKLESLMEIQLEKPKGYVIVNFLEKLQGLMERDHGSAKVQEKTEEIVAERVQEEAKVLREEGEVEDRMITESFRVLRLMEMDLSMVMAAIKEEMLERNYKAFLSISLHRLLAIRELR</sequence>
<gene>
    <name evidence="1" type="ORF">HUJ06_025854</name>
</gene>
<keyword evidence="2" id="KW-1185">Reference proteome</keyword>
<dbReference type="AlphaFoldDB" id="A0A822XVM5"/>
<protein>
    <submittedName>
        <fullName evidence="1">Uncharacterized protein</fullName>
    </submittedName>
</protein>
<dbReference type="PANTHER" id="PTHR36719">
    <property type="entry name" value="OS01G0676200 PROTEIN"/>
    <property type="match status" value="1"/>
</dbReference>
<evidence type="ECO:0000313" key="2">
    <source>
        <dbReference type="Proteomes" id="UP000607653"/>
    </source>
</evidence>
<reference evidence="1 2" key="1">
    <citation type="journal article" date="2020" name="Mol. Biol. Evol.">
        <title>Distinct Expression and Methylation Patterns for Genes with Different Fates following a Single Whole-Genome Duplication in Flowering Plants.</title>
        <authorList>
            <person name="Shi T."/>
            <person name="Rahmani R.S."/>
            <person name="Gugger P.F."/>
            <person name="Wang M."/>
            <person name="Li H."/>
            <person name="Zhang Y."/>
            <person name="Li Z."/>
            <person name="Wang Q."/>
            <person name="Van de Peer Y."/>
            <person name="Marchal K."/>
            <person name="Chen J."/>
        </authorList>
    </citation>
    <scope>NUCLEOTIDE SEQUENCE [LARGE SCALE GENOMIC DNA]</scope>
    <source>
        <tissue evidence="1">Leaf</tissue>
    </source>
</reference>
<evidence type="ECO:0000313" key="1">
    <source>
        <dbReference type="EMBL" id="DAD24390.1"/>
    </source>
</evidence>
<organism evidence="1 2">
    <name type="scientific">Nelumbo nucifera</name>
    <name type="common">Sacred lotus</name>
    <dbReference type="NCBI Taxonomy" id="4432"/>
    <lineage>
        <taxon>Eukaryota</taxon>
        <taxon>Viridiplantae</taxon>
        <taxon>Streptophyta</taxon>
        <taxon>Embryophyta</taxon>
        <taxon>Tracheophyta</taxon>
        <taxon>Spermatophyta</taxon>
        <taxon>Magnoliopsida</taxon>
        <taxon>Proteales</taxon>
        <taxon>Nelumbonaceae</taxon>
        <taxon>Nelumbo</taxon>
    </lineage>
</organism>